<dbReference type="AlphaFoldDB" id="A0A8J3RUK2"/>
<feature type="compositionally biased region" description="Pro residues" evidence="2">
    <location>
        <begin position="19"/>
        <end position="43"/>
    </location>
</feature>
<feature type="region of interest" description="Disordered" evidence="2">
    <location>
        <begin position="1"/>
        <end position="46"/>
    </location>
</feature>
<keyword evidence="1" id="KW-0378">Hydrolase</keyword>
<dbReference type="SMART" id="SM00065">
    <property type="entry name" value="GAF"/>
    <property type="match status" value="1"/>
</dbReference>
<dbReference type="PANTHER" id="PTHR43156:SF2">
    <property type="entry name" value="STAGE II SPORULATION PROTEIN E"/>
    <property type="match status" value="1"/>
</dbReference>
<evidence type="ECO:0000313" key="5">
    <source>
        <dbReference type="EMBL" id="GIH78493.1"/>
    </source>
</evidence>
<organism evidence="5 6">
    <name type="scientific">Planobispora longispora</name>
    <dbReference type="NCBI Taxonomy" id="28887"/>
    <lineage>
        <taxon>Bacteria</taxon>
        <taxon>Bacillati</taxon>
        <taxon>Actinomycetota</taxon>
        <taxon>Actinomycetes</taxon>
        <taxon>Streptosporangiales</taxon>
        <taxon>Streptosporangiaceae</taxon>
        <taxon>Planobispora</taxon>
    </lineage>
</organism>
<keyword evidence="6" id="KW-1185">Reference proteome</keyword>
<dbReference type="GO" id="GO:0016791">
    <property type="term" value="F:phosphatase activity"/>
    <property type="evidence" value="ECO:0007669"/>
    <property type="project" value="TreeGrafter"/>
</dbReference>
<dbReference type="InterPro" id="IPR052016">
    <property type="entry name" value="Bact_Sigma-Reg"/>
</dbReference>
<dbReference type="InterPro" id="IPR001932">
    <property type="entry name" value="PPM-type_phosphatase-like_dom"/>
</dbReference>
<dbReference type="SUPFAM" id="SSF55781">
    <property type="entry name" value="GAF domain-like"/>
    <property type="match status" value="1"/>
</dbReference>
<dbReference type="RefSeq" id="WP_203892984.1">
    <property type="nucleotide sequence ID" value="NZ_BOOH01000039.1"/>
</dbReference>
<gene>
    <name evidence="5" type="ORF">Plo01_49220</name>
</gene>
<dbReference type="EMBL" id="BOOH01000039">
    <property type="protein sequence ID" value="GIH78493.1"/>
    <property type="molecule type" value="Genomic_DNA"/>
</dbReference>
<protein>
    <submittedName>
        <fullName evidence="5">Uncharacterized protein</fullName>
    </submittedName>
</protein>
<dbReference type="Pfam" id="PF07228">
    <property type="entry name" value="SpoIIE"/>
    <property type="match status" value="1"/>
</dbReference>
<reference evidence="5 6" key="1">
    <citation type="submission" date="2021-01" db="EMBL/GenBank/DDBJ databases">
        <title>Whole genome shotgun sequence of Planobispora longispora NBRC 13918.</title>
        <authorList>
            <person name="Komaki H."/>
            <person name="Tamura T."/>
        </authorList>
    </citation>
    <scope>NUCLEOTIDE SEQUENCE [LARGE SCALE GENOMIC DNA]</scope>
    <source>
        <strain evidence="5 6">NBRC 13918</strain>
    </source>
</reference>
<dbReference type="Gene3D" id="3.60.40.10">
    <property type="entry name" value="PPM-type phosphatase domain"/>
    <property type="match status" value="1"/>
</dbReference>
<evidence type="ECO:0000313" key="6">
    <source>
        <dbReference type="Proteomes" id="UP000616724"/>
    </source>
</evidence>
<dbReference type="Proteomes" id="UP000616724">
    <property type="component" value="Unassembled WGS sequence"/>
</dbReference>
<dbReference type="InterPro" id="IPR003018">
    <property type="entry name" value="GAF"/>
</dbReference>
<evidence type="ECO:0000259" key="3">
    <source>
        <dbReference type="SMART" id="SM00065"/>
    </source>
</evidence>
<evidence type="ECO:0000256" key="2">
    <source>
        <dbReference type="SAM" id="MobiDB-lite"/>
    </source>
</evidence>
<comment type="caution">
    <text evidence="5">The sequence shown here is derived from an EMBL/GenBank/DDBJ whole genome shotgun (WGS) entry which is preliminary data.</text>
</comment>
<dbReference type="InterPro" id="IPR029016">
    <property type="entry name" value="GAF-like_dom_sf"/>
</dbReference>
<evidence type="ECO:0000256" key="1">
    <source>
        <dbReference type="ARBA" id="ARBA00022801"/>
    </source>
</evidence>
<accession>A0A8J3RUK2</accession>
<dbReference type="Gene3D" id="3.30.450.40">
    <property type="match status" value="1"/>
</dbReference>
<dbReference type="SUPFAM" id="SSF81606">
    <property type="entry name" value="PP2C-like"/>
    <property type="match status" value="1"/>
</dbReference>
<dbReference type="Pfam" id="PF01590">
    <property type="entry name" value="GAF"/>
    <property type="match status" value="1"/>
</dbReference>
<proteinExistence type="predicted"/>
<name>A0A8J3RUK2_9ACTN</name>
<feature type="domain" description="GAF" evidence="3">
    <location>
        <begin position="66"/>
        <end position="216"/>
    </location>
</feature>
<sequence>MSGTCAQGDPARSTADRSPSPPDRPAPVLPADAPAPVPPPGRPVPDEQQRTRFLLEVGARLSASLNLHRCARTAVELVVPFLADAALIVLPPGAAGRSAWLRAADDRSRPQEGVITAAEASTVPGLAEALTGFPPAPSRWLDPAQAPGWLLPEGYGPAGHLLVTPLPGNGVAAGALVLARRIGTPSFEEETEALVRVFAARVGAAISAALLYQEQSSVNQVLTTGLLPPPLPELDGVELAGSLRASQKATRIGGDFYDVYLPGPARNGPAGDDPADQDGAAALVALGDVCGKGAQAAVLAGQIRHSLRALMLVERRPERLAELLNRFLLGFPPPRSFATMVLAELRPAAGRLRVGLTAAGHPPPLILRRDGTVEESTARGTLLGVFNEVTAASVAVDLAPGELCLLYSDGITEAFGGPTGEEMYGEHRLRADLSTCVGMPARAVAERLEQLSTEWLADHGGIHDDRALLVIQARTR</sequence>
<evidence type="ECO:0000259" key="4">
    <source>
        <dbReference type="SMART" id="SM00331"/>
    </source>
</evidence>
<dbReference type="SMART" id="SM00331">
    <property type="entry name" value="PP2C_SIG"/>
    <property type="match status" value="1"/>
</dbReference>
<dbReference type="PANTHER" id="PTHR43156">
    <property type="entry name" value="STAGE II SPORULATION PROTEIN E-RELATED"/>
    <property type="match status" value="1"/>
</dbReference>
<feature type="domain" description="PPM-type phosphatase" evidence="4">
    <location>
        <begin position="234"/>
        <end position="473"/>
    </location>
</feature>
<dbReference type="InterPro" id="IPR036457">
    <property type="entry name" value="PPM-type-like_dom_sf"/>
</dbReference>